<organism evidence="1 2">
    <name type="scientific">Gossypium anomalum</name>
    <dbReference type="NCBI Taxonomy" id="47600"/>
    <lineage>
        <taxon>Eukaryota</taxon>
        <taxon>Viridiplantae</taxon>
        <taxon>Streptophyta</taxon>
        <taxon>Embryophyta</taxon>
        <taxon>Tracheophyta</taxon>
        <taxon>Spermatophyta</taxon>
        <taxon>Magnoliopsida</taxon>
        <taxon>eudicotyledons</taxon>
        <taxon>Gunneridae</taxon>
        <taxon>Pentapetalae</taxon>
        <taxon>rosids</taxon>
        <taxon>malvids</taxon>
        <taxon>Malvales</taxon>
        <taxon>Malvaceae</taxon>
        <taxon>Malvoideae</taxon>
        <taxon>Gossypium</taxon>
    </lineage>
</organism>
<evidence type="ECO:0000313" key="2">
    <source>
        <dbReference type="Proteomes" id="UP000701853"/>
    </source>
</evidence>
<keyword evidence="2" id="KW-1185">Reference proteome</keyword>
<name>A0A8J6D9J1_9ROSI</name>
<dbReference type="OrthoDB" id="1001887at2759"/>
<comment type="caution">
    <text evidence="1">The sequence shown here is derived from an EMBL/GenBank/DDBJ whole genome shotgun (WGS) entry which is preliminary data.</text>
</comment>
<proteinExistence type="predicted"/>
<protein>
    <submittedName>
        <fullName evidence="1">Uncharacterized protein</fullName>
    </submittedName>
</protein>
<evidence type="ECO:0000313" key="1">
    <source>
        <dbReference type="EMBL" id="KAG8503437.1"/>
    </source>
</evidence>
<reference evidence="1 2" key="1">
    <citation type="journal article" date="2021" name="bioRxiv">
        <title>The Gossypium anomalum genome as a resource for cotton improvement and evolutionary analysis of hybrid incompatibility.</title>
        <authorList>
            <person name="Grover C.E."/>
            <person name="Yuan D."/>
            <person name="Arick M.A."/>
            <person name="Miller E.R."/>
            <person name="Hu G."/>
            <person name="Peterson D.G."/>
            <person name="Wendel J.F."/>
            <person name="Udall J.A."/>
        </authorList>
    </citation>
    <scope>NUCLEOTIDE SEQUENCE [LARGE SCALE GENOMIC DNA]</scope>
    <source>
        <strain evidence="1">JFW-Udall</strain>
        <tissue evidence="1">Leaf</tissue>
    </source>
</reference>
<sequence>MDDFCEIVDELSLVDLKIDNGWFTWVNNREGIAMVKERLDHFIIPANDVTKFPFIETKFNGTKDIMERMEKVCQDLGTWQCKKYKELSKQISKLKSKINRSVDNFGGLYEGNRLKAMRVKLGNLNDKEKYWAQRSRVIWLREGNRNTKFFHVRASSRRKKNNIERLKDIHGCWKNNIKDI</sequence>
<gene>
    <name evidence="1" type="ORF">CXB51_001595</name>
</gene>
<dbReference type="EMBL" id="JAHUZN010000001">
    <property type="protein sequence ID" value="KAG8503437.1"/>
    <property type="molecule type" value="Genomic_DNA"/>
</dbReference>
<dbReference type="Proteomes" id="UP000701853">
    <property type="component" value="Chromosome 1"/>
</dbReference>
<accession>A0A8J6D9J1</accession>
<dbReference type="AlphaFoldDB" id="A0A8J6D9J1"/>